<feature type="transmembrane region" description="Helical" evidence="1">
    <location>
        <begin position="114"/>
        <end position="143"/>
    </location>
</feature>
<dbReference type="RefSeq" id="WP_021706688.1">
    <property type="nucleotide sequence ID" value="NZ_BATJ01000019.1"/>
</dbReference>
<evidence type="ECO:0008006" key="4">
    <source>
        <dbReference type="Google" id="ProtNLM"/>
    </source>
</evidence>
<evidence type="ECO:0000313" key="3">
    <source>
        <dbReference type="Proteomes" id="UP000016570"/>
    </source>
</evidence>
<evidence type="ECO:0000256" key="1">
    <source>
        <dbReference type="SAM" id="Phobius"/>
    </source>
</evidence>
<accession>U3A4U0</accession>
<proteinExistence type="predicted"/>
<reference evidence="2 3" key="1">
    <citation type="submission" date="2013-09" db="EMBL/GenBank/DDBJ databases">
        <title>Whole genome shotgun sequence of Vibrio proteolyticus NBRC 13287.</title>
        <authorList>
            <person name="Isaki S."/>
            <person name="Hosoyama A."/>
            <person name="Numata M."/>
            <person name="Hashimoto M."/>
            <person name="Hosoyama Y."/>
            <person name="Tsuchikane K."/>
            <person name="Noguchi M."/>
            <person name="Hirakata S."/>
            <person name="Ichikawa N."/>
            <person name="Ohji S."/>
            <person name="Yamazoe A."/>
            <person name="Fujita N."/>
        </authorList>
    </citation>
    <scope>NUCLEOTIDE SEQUENCE [LARGE SCALE GENOMIC DNA]</scope>
    <source>
        <strain evidence="2 3">NBRC 13287</strain>
    </source>
</reference>
<dbReference type="eggNOG" id="ENOG50331WV">
    <property type="taxonomic scope" value="Bacteria"/>
</dbReference>
<sequence length="276" mass="30334">MRASMAMLEKEWLENRVVLYIPLFVMICGLALFASLLTNATIQHNLFFELSFGDNSGPFDLELNDSLNTLVMGGAGLVSLILASLYFPKTLRKARQEGSLMFWRSMPVSDVKTLLVKLGFGLLAIPLVCSALVLAADLLLWLLNLSTDNQLNGLYKQVALSFVLMHWLEFILRMALVGGLVIPLALTAMAISQRVNSPILVMVVAIYALKWMSIGLFDFYGISDFFTAIFALPMHALLSSNPLNAVVEAGVWNVSLYVIIGVIAAITSLRLSKTVD</sequence>
<organism evidence="2 3">
    <name type="scientific">Vibrio proteolyticus NBRC 13287</name>
    <dbReference type="NCBI Taxonomy" id="1219065"/>
    <lineage>
        <taxon>Bacteria</taxon>
        <taxon>Pseudomonadati</taxon>
        <taxon>Pseudomonadota</taxon>
        <taxon>Gammaproteobacteria</taxon>
        <taxon>Vibrionales</taxon>
        <taxon>Vibrionaceae</taxon>
        <taxon>Vibrio</taxon>
    </lineage>
</organism>
<evidence type="ECO:0000313" key="2">
    <source>
        <dbReference type="EMBL" id="GAD68720.1"/>
    </source>
</evidence>
<protein>
    <recommendedName>
        <fullName evidence="4">ABC transporter permease protein</fullName>
    </recommendedName>
</protein>
<comment type="caution">
    <text evidence="2">The sequence shown here is derived from an EMBL/GenBank/DDBJ whole genome shotgun (WGS) entry which is preliminary data.</text>
</comment>
<dbReference type="EMBL" id="BATJ01000019">
    <property type="protein sequence ID" value="GAD68720.1"/>
    <property type="molecule type" value="Genomic_DNA"/>
</dbReference>
<keyword evidence="1" id="KW-0812">Transmembrane</keyword>
<dbReference type="STRING" id="1219065.VPR01S_19_00020"/>
<feature type="transmembrane region" description="Helical" evidence="1">
    <location>
        <begin position="199"/>
        <end position="232"/>
    </location>
</feature>
<feature type="transmembrane region" description="Helical" evidence="1">
    <location>
        <begin position="170"/>
        <end position="192"/>
    </location>
</feature>
<name>U3A4U0_VIBPR</name>
<dbReference type="AlphaFoldDB" id="U3A4U0"/>
<dbReference type="Proteomes" id="UP000016570">
    <property type="component" value="Unassembled WGS sequence"/>
</dbReference>
<keyword evidence="1" id="KW-0472">Membrane</keyword>
<feature type="transmembrane region" description="Helical" evidence="1">
    <location>
        <begin position="252"/>
        <end position="271"/>
    </location>
</feature>
<gene>
    <name evidence="2" type="ORF">VPR01S_19_00020</name>
</gene>
<keyword evidence="1" id="KW-1133">Transmembrane helix</keyword>
<feature type="transmembrane region" description="Helical" evidence="1">
    <location>
        <begin position="20"/>
        <end position="42"/>
    </location>
</feature>
<keyword evidence="3" id="KW-1185">Reference proteome</keyword>
<feature type="transmembrane region" description="Helical" evidence="1">
    <location>
        <begin position="67"/>
        <end position="87"/>
    </location>
</feature>